<organism evidence="4 5">
    <name type="scientific">Nocardia terpenica</name>
    <dbReference type="NCBI Taxonomy" id="455432"/>
    <lineage>
        <taxon>Bacteria</taxon>
        <taxon>Bacillati</taxon>
        <taxon>Actinomycetota</taxon>
        <taxon>Actinomycetes</taxon>
        <taxon>Mycobacteriales</taxon>
        <taxon>Nocardiaceae</taxon>
        <taxon>Nocardia</taxon>
    </lineage>
</organism>
<dbReference type="InterPro" id="IPR036388">
    <property type="entry name" value="WH-like_DNA-bd_sf"/>
</dbReference>
<dbReference type="InterPro" id="IPR052362">
    <property type="entry name" value="HTH-GbsR_regulator"/>
</dbReference>
<dbReference type="Gene3D" id="1.10.287.160">
    <property type="entry name" value="HR1 repeat"/>
    <property type="match status" value="1"/>
</dbReference>
<protein>
    <submittedName>
        <fullName evidence="4">Transcriptional regulator</fullName>
    </submittedName>
</protein>
<dbReference type="EMBL" id="CP046173">
    <property type="protein sequence ID" value="QIS18983.1"/>
    <property type="molecule type" value="Genomic_DNA"/>
</dbReference>
<name>A0A6G9Z1U6_9NOCA</name>
<dbReference type="GO" id="GO:0003677">
    <property type="term" value="F:DNA binding"/>
    <property type="evidence" value="ECO:0007669"/>
    <property type="project" value="UniProtKB-KW"/>
</dbReference>
<dbReference type="AlphaFoldDB" id="A0A6G9Z1U6"/>
<evidence type="ECO:0000313" key="4">
    <source>
        <dbReference type="EMBL" id="QIS18983.1"/>
    </source>
</evidence>
<dbReference type="PANTHER" id="PTHR38465:SF2">
    <property type="entry name" value="HTH-TYPE TRANSCRIPTIONAL REGULATOR MMPR5"/>
    <property type="match status" value="1"/>
</dbReference>
<gene>
    <name evidence="4" type="ORF">F6W96_12415</name>
</gene>
<dbReference type="PANTHER" id="PTHR38465">
    <property type="entry name" value="HTH-TYPE TRANSCRIPTIONAL REGULATOR MJ1563-RELATED"/>
    <property type="match status" value="1"/>
</dbReference>
<dbReference type="Gene3D" id="1.10.10.10">
    <property type="entry name" value="Winged helix-like DNA-binding domain superfamily/Winged helix DNA-binding domain"/>
    <property type="match status" value="1"/>
</dbReference>
<evidence type="ECO:0000256" key="2">
    <source>
        <dbReference type="ARBA" id="ARBA00023125"/>
    </source>
</evidence>
<sequence>MRRLMNEAEAMAWVDEVAEFFARQEGLPPITGRILGWLMICEPPEQSAAEIAAAIRASRASMTGNIRFLLATGLVRKRIRAGDRTAYYRIDDDAWESAVRRRIAGMAEFEGITKRGLDLIGEKTSRASRLHAAHRVYRWVGDLLASPGSPTTEEEEDR</sequence>
<proteinExistence type="predicted"/>
<keyword evidence="3" id="KW-0804">Transcription</keyword>
<evidence type="ECO:0000256" key="3">
    <source>
        <dbReference type="ARBA" id="ARBA00023163"/>
    </source>
</evidence>
<dbReference type="InterPro" id="IPR036390">
    <property type="entry name" value="WH_DNA-bd_sf"/>
</dbReference>
<dbReference type="Proteomes" id="UP000500953">
    <property type="component" value="Chromosome"/>
</dbReference>
<evidence type="ECO:0000313" key="5">
    <source>
        <dbReference type="Proteomes" id="UP000500953"/>
    </source>
</evidence>
<keyword evidence="1" id="KW-0805">Transcription regulation</keyword>
<evidence type="ECO:0000256" key="1">
    <source>
        <dbReference type="ARBA" id="ARBA00023015"/>
    </source>
</evidence>
<keyword evidence="2" id="KW-0238">DNA-binding</keyword>
<accession>A0A6G9Z1U6</accession>
<dbReference type="SUPFAM" id="SSF46785">
    <property type="entry name" value="Winged helix' DNA-binding domain"/>
    <property type="match status" value="1"/>
</dbReference>
<reference evidence="4 5" key="1">
    <citation type="journal article" date="2019" name="ACS Chem. Biol.">
        <title>Identification and Mobilization of a Cryptic Antibiotic Biosynthesis Gene Locus from a Human-Pathogenic Nocardia Isolate.</title>
        <authorList>
            <person name="Herisse M."/>
            <person name="Ishida K."/>
            <person name="Porter J.L."/>
            <person name="Howden B."/>
            <person name="Hertweck C."/>
            <person name="Stinear T.P."/>
            <person name="Pidot S.J."/>
        </authorList>
    </citation>
    <scope>NUCLEOTIDE SEQUENCE [LARGE SCALE GENOMIC DNA]</scope>
    <source>
        <strain evidence="4 5">AUSMDU00012715</strain>
    </source>
</reference>